<protein>
    <submittedName>
        <fullName evidence="1">Membrane protein</fullName>
    </submittedName>
</protein>
<comment type="caution">
    <text evidence="1">The sequence shown here is derived from an EMBL/GenBank/DDBJ whole genome shotgun (WGS) entry which is preliminary data.</text>
</comment>
<dbReference type="InterPro" id="IPR017853">
    <property type="entry name" value="GH"/>
</dbReference>
<dbReference type="Proteomes" id="UP000334990">
    <property type="component" value="Unassembled WGS sequence"/>
</dbReference>
<dbReference type="AlphaFoldDB" id="A0A5M3W3L0"/>
<accession>A0A5M3W3L0</accession>
<organism evidence="1 2">
    <name type="scientific">Acrocarpospora corrugata</name>
    <dbReference type="NCBI Taxonomy" id="35763"/>
    <lineage>
        <taxon>Bacteria</taxon>
        <taxon>Bacillati</taxon>
        <taxon>Actinomycetota</taxon>
        <taxon>Actinomycetes</taxon>
        <taxon>Streptosporangiales</taxon>
        <taxon>Streptosporangiaceae</taxon>
        <taxon>Acrocarpospora</taxon>
    </lineage>
</organism>
<gene>
    <name evidence="1" type="ORF">Acor_39380</name>
</gene>
<dbReference type="SUPFAM" id="SSF51445">
    <property type="entry name" value="(Trans)glycosidases"/>
    <property type="match status" value="1"/>
</dbReference>
<evidence type="ECO:0000313" key="1">
    <source>
        <dbReference type="EMBL" id="GES01873.1"/>
    </source>
</evidence>
<dbReference type="Gene3D" id="3.20.20.80">
    <property type="entry name" value="Glycosidases"/>
    <property type="match status" value="1"/>
</dbReference>
<keyword evidence="2" id="KW-1185">Reference proteome</keyword>
<dbReference type="EMBL" id="BLAD01000053">
    <property type="protein sequence ID" value="GES01873.1"/>
    <property type="molecule type" value="Genomic_DNA"/>
</dbReference>
<evidence type="ECO:0000313" key="2">
    <source>
        <dbReference type="Proteomes" id="UP000334990"/>
    </source>
</evidence>
<sequence length="341" mass="37191">MTTRRVLKWLAIIAAVPVLLALIIATVLRLDYAGTPAPWAKSTGNDALWLGHAWVDGRRTAADVNTLAARLGAMKDVYVHSGPLDADGTLPTAKYPNAANLLTWWKARLPGVRLSAWLGQTVNPDDEGHLDLADPATRARVVAGAKALVDLGFDGIHYDFEPVPDGDPDYLALMRETRQAIGARVLSVATQQIEPVTGAKFLFRTIGGHPKYWSPGYFRQMAELTDQVAIMTYDSWTPLQSLYGGYVARQAAMALEVIPDTTDLLIGAPAYHDHMVGLSDYAESVRMAAEGTRLALTDHGPRPNTGLALYVDFAATDEDWREYEQAWVRSAGMAGTEMTSR</sequence>
<proteinExistence type="predicted"/>
<reference evidence="1 2" key="1">
    <citation type="submission" date="2019-10" db="EMBL/GenBank/DDBJ databases">
        <title>Whole genome shotgun sequence of Acrocarpospora corrugata NBRC 13972.</title>
        <authorList>
            <person name="Ichikawa N."/>
            <person name="Kimura A."/>
            <person name="Kitahashi Y."/>
            <person name="Komaki H."/>
            <person name="Oguchi A."/>
        </authorList>
    </citation>
    <scope>NUCLEOTIDE SEQUENCE [LARGE SCALE GENOMIC DNA]</scope>
    <source>
        <strain evidence="1 2">NBRC 13972</strain>
    </source>
</reference>
<name>A0A5M3W3L0_9ACTN</name>